<reference evidence="2" key="1">
    <citation type="submission" date="2021-10" db="EMBL/GenBank/DDBJ databases">
        <title>Melipona bicolor Genome sequencing and assembly.</title>
        <authorList>
            <person name="Araujo N.S."/>
            <person name="Arias M.C."/>
        </authorList>
    </citation>
    <scope>NUCLEOTIDE SEQUENCE</scope>
    <source>
        <strain evidence="2">USP_2M_L1-L4_2017</strain>
        <tissue evidence="2">Whole body</tissue>
    </source>
</reference>
<keyword evidence="3" id="KW-1185">Reference proteome</keyword>
<dbReference type="EMBL" id="JAHYIQ010000006">
    <property type="protein sequence ID" value="KAK1131644.1"/>
    <property type="molecule type" value="Genomic_DNA"/>
</dbReference>
<proteinExistence type="predicted"/>
<feature type="compositionally biased region" description="Basic and acidic residues" evidence="1">
    <location>
        <begin position="85"/>
        <end position="112"/>
    </location>
</feature>
<comment type="caution">
    <text evidence="2">The sequence shown here is derived from an EMBL/GenBank/DDBJ whole genome shotgun (WGS) entry which is preliminary data.</text>
</comment>
<evidence type="ECO:0000313" key="3">
    <source>
        <dbReference type="Proteomes" id="UP001177670"/>
    </source>
</evidence>
<feature type="compositionally biased region" description="Polar residues" evidence="1">
    <location>
        <begin position="32"/>
        <end position="42"/>
    </location>
</feature>
<evidence type="ECO:0000313" key="2">
    <source>
        <dbReference type="EMBL" id="KAK1131644.1"/>
    </source>
</evidence>
<evidence type="ECO:0000256" key="1">
    <source>
        <dbReference type="SAM" id="MobiDB-lite"/>
    </source>
</evidence>
<protein>
    <submittedName>
        <fullName evidence="2">Uncharacterized protein</fullName>
    </submittedName>
</protein>
<dbReference type="AlphaFoldDB" id="A0AA40G761"/>
<dbReference type="Proteomes" id="UP001177670">
    <property type="component" value="Unassembled WGS sequence"/>
</dbReference>
<sequence>MDTSTLVILRETLMHRHPRKWFSVCLSDATPKRSTSRPQARTQQRQQQQQQQQQPLSKSHSALAALSMAPAETVDKSRACIMQETSHDVARRRERRSTRNEERTGEGGRSNRGETSNGRILPGFAYHSINSEQRAGPVLCLSFFVGICR</sequence>
<accession>A0AA40G761</accession>
<organism evidence="2 3">
    <name type="scientific">Melipona bicolor</name>
    <dbReference type="NCBI Taxonomy" id="60889"/>
    <lineage>
        <taxon>Eukaryota</taxon>
        <taxon>Metazoa</taxon>
        <taxon>Ecdysozoa</taxon>
        <taxon>Arthropoda</taxon>
        <taxon>Hexapoda</taxon>
        <taxon>Insecta</taxon>
        <taxon>Pterygota</taxon>
        <taxon>Neoptera</taxon>
        <taxon>Endopterygota</taxon>
        <taxon>Hymenoptera</taxon>
        <taxon>Apocrita</taxon>
        <taxon>Aculeata</taxon>
        <taxon>Apoidea</taxon>
        <taxon>Anthophila</taxon>
        <taxon>Apidae</taxon>
        <taxon>Melipona</taxon>
    </lineage>
</organism>
<feature type="region of interest" description="Disordered" evidence="1">
    <location>
        <begin position="28"/>
        <end position="118"/>
    </location>
</feature>
<feature type="compositionally biased region" description="Low complexity" evidence="1">
    <location>
        <begin position="43"/>
        <end position="71"/>
    </location>
</feature>
<gene>
    <name evidence="2" type="ORF">K0M31_017934</name>
</gene>
<name>A0AA40G761_9HYME</name>